<evidence type="ECO:0000256" key="1">
    <source>
        <dbReference type="ARBA" id="ARBA00004370"/>
    </source>
</evidence>
<evidence type="ECO:0000259" key="8">
    <source>
        <dbReference type="Pfam" id="PF03958"/>
    </source>
</evidence>
<name>A0A7C4Z4I7_9DEIN</name>
<dbReference type="InterPro" id="IPR038591">
    <property type="entry name" value="NolW-like_sf"/>
</dbReference>
<dbReference type="GO" id="GO:0009306">
    <property type="term" value="P:protein secretion"/>
    <property type="evidence" value="ECO:0007669"/>
    <property type="project" value="InterPro"/>
</dbReference>
<evidence type="ECO:0000256" key="2">
    <source>
        <dbReference type="ARBA" id="ARBA00022729"/>
    </source>
</evidence>
<dbReference type="Pfam" id="PF03958">
    <property type="entry name" value="Secretin_N"/>
    <property type="match status" value="1"/>
</dbReference>
<comment type="similarity">
    <text evidence="4">Belongs to the bacterial secretin family.</text>
</comment>
<dbReference type="GO" id="GO:0015627">
    <property type="term" value="C:type II protein secretion system complex"/>
    <property type="evidence" value="ECO:0007669"/>
    <property type="project" value="TreeGrafter"/>
</dbReference>
<sequence>MKRLLAPIILLLGLALAGSLPDDPRFDAPVTVRTGPAGMPLEAVLDGAARSVELTPMLREIPPITIRLDWVDKPFRQLWQLLIDTYSDGKLDYVLLENDVILVAPPQVITRVIGEPEAPPPPPVEEGEEAPVLVRKFYPIPSGDPAQVAEFLMKELPGVSVSVVPGQRALAVRATDEQQQEVQRILAQIITPVQEGPPIFQRTFRLSHAKAADAAKVLAEAMQARQASSQVKVAAGEGEQKVQATIPGKSTISIVADERTNTLIVTGTAQQLELVEELIQKLDFPVQQVNVQVRIQEVTQTLVRNLGLKWNTVSGGNVIASIVDSGLSLIFDATRSLASLNIVATLQALEKQGLSKTVNDSNITVLNNQTGFIQSGFTIFVKRVVGDKVEKVPYDIGVIVKVTPQITADGQIVLQVESEVSDIKERNPVDGDVDVLSKQKSETTLRIGNGQTVVLGGLIKTKQDRSSQGVPILMHIPILGNLFKQTTVNNEDNELLIVITANIVDESTAVAPK</sequence>
<dbReference type="PANTHER" id="PTHR30332">
    <property type="entry name" value="PROBABLE GENERAL SECRETION PATHWAY PROTEIN D"/>
    <property type="match status" value="1"/>
</dbReference>
<dbReference type="EMBL" id="DRPZ01000034">
    <property type="protein sequence ID" value="HGY08675.1"/>
    <property type="molecule type" value="Genomic_DNA"/>
</dbReference>
<evidence type="ECO:0000313" key="9">
    <source>
        <dbReference type="EMBL" id="HGY08675.1"/>
    </source>
</evidence>
<proteinExistence type="inferred from homology"/>
<feature type="signal peptide" evidence="6">
    <location>
        <begin position="1"/>
        <end position="17"/>
    </location>
</feature>
<dbReference type="InterPro" id="IPR005644">
    <property type="entry name" value="NolW-like"/>
</dbReference>
<dbReference type="InterPro" id="IPR004846">
    <property type="entry name" value="T2SS/T3SS_dom"/>
</dbReference>
<feature type="domain" description="NolW-like" evidence="8">
    <location>
        <begin position="202"/>
        <end position="288"/>
    </location>
</feature>
<comment type="caution">
    <text evidence="9">The sequence shown here is derived from an EMBL/GenBank/DDBJ whole genome shotgun (WGS) entry which is preliminary data.</text>
</comment>
<keyword evidence="5" id="KW-0813">Transport</keyword>
<gene>
    <name evidence="9" type="ORF">ENK37_01270</name>
</gene>
<evidence type="ECO:0000256" key="5">
    <source>
        <dbReference type="RuleBase" id="RU004004"/>
    </source>
</evidence>
<dbReference type="Pfam" id="PF00263">
    <property type="entry name" value="Secretin"/>
    <property type="match status" value="1"/>
</dbReference>
<organism evidence="9">
    <name type="scientific">Oceanithermus profundus</name>
    <dbReference type="NCBI Taxonomy" id="187137"/>
    <lineage>
        <taxon>Bacteria</taxon>
        <taxon>Thermotogati</taxon>
        <taxon>Deinococcota</taxon>
        <taxon>Deinococci</taxon>
        <taxon>Thermales</taxon>
        <taxon>Thermaceae</taxon>
        <taxon>Oceanithermus</taxon>
    </lineage>
</organism>
<feature type="chain" id="PRO_5027870377" evidence="6">
    <location>
        <begin position="18"/>
        <end position="513"/>
    </location>
</feature>
<dbReference type="PANTHER" id="PTHR30332:SF17">
    <property type="entry name" value="TYPE IV PILIATION SYSTEM PROTEIN DR_0774-RELATED"/>
    <property type="match status" value="1"/>
</dbReference>
<reference evidence="9" key="1">
    <citation type="journal article" date="2020" name="mSystems">
        <title>Genome- and Community-Level Interaction Insights into Carbon Utilization and Element Cycling Functions of Hydrothermarchaeota in Hydrothermal Sediment.</title>
        <authorList>
            <person name="Zhou Z."/>
            <person name="Liu Y."/>
            <person name="Xu W."/>
            <person name="Pan J."/>
            <person name="Luo Z.H."/>
            <person name="Li M."/>
        </authorList>
    </citation>
    <scope>NUCLEOTIDE SEQUENCE [LARGE SCALE GENOMIC DNA]</scope>
    <source>
        <strain evidence="9">HyVt-570</strain>
    </source>
</reference>
<dbReference type="PRINTS" id="PR00811">
    <property type="entry name" value="BCTERIALGSPD"/>
</dbReference>
<evidence type="ECO:0000256" key="4">
    <source>
        <dbReference type="RuleBase" id="RU004003"/>
    </source>
</evidence>
<keyword evidence="2 6" id="KW-0732">Signal</keyword>
<keyword evidence="3" id="KW-0472">Membrane</keyword>
<dbReference type="GO" id="GO:0009279">
    <property type="term" value="C:cell outer membrane"/>
    <property type="evidence" value="ECO:0007669"/>
    <property type="project" value="UniProtKB-SubCell"/>
</dbReference>
<evidence type="ECO:0000259" key="7">
    <source>
        <dbReference type="Pfam" id="PF00263"/>
    </source>
</evidence>
<dbReference type="Gene3D" id="3.30.1370.120">
    <property type="match status" value="1"/>
</dbReference>
<dbReference type="AlphaFoldDB" id="A0A7C4Z4I7"/>
<dbReference type="InterPro" id="IPR001775">
    <property type="entry name" value="GspD/PilQ"/>
</dbReference>
<evidence type="ECO:0000256" key="6">
    <source>
        <dbReference type="SAM" id="SignalP"/>
    </source>
</evidence>
<evidence type="ECO:0000256" key="3">
    <source>
        <dbReference type="ARBA" id="ARBA00023136"/>
    </source>
</evidence>
<accession>A0A7C4Z4I7</accession>
<dbReference type="Proteomes" id="UP000885759">
    <property type="component" value="Unassembled WGS sequence"/>
</dbReference>
<feature type="domain" description="Type II/III secretion system secretin-like" evidence="7">
    <location>
        <begin position="348"/>
        <end position="505"/>
    </location>
</feature>
<protein>
    <submittedName>
        <fullName evidence="9">Type II secretion system protein GspD</fullName>
    </submittedName>
</protein>
<comment type="subcellular location">
    <subcellularLocation>
        <location evidence="5">Cell outer membrane</location>
    </subcellularLocation>
    <subcellularLocation>
        <location evidence="1">Membrane</location>
    </subcellularLocation>
</comment>
<dbReference type="InterPro" id="IPR050810">
    <property type="entry name" value="Bact_Secretion_Sys_Channel"/>
</dbReference>